<dbReference type="InterPro" id="IPR007421">
    <property type="entry name" value="Schlafen_AlbA_2_dom"/>
</dbReference>
<name>A0A4Z0V629_9BACT</name>
<dbReference type="Gene3D" id="3.30.565.60">
    <property type="match status" value="1"/>
</dbReference>
<dbReference type="GeneID" id="82149871"/>
<protein>
    <submittedName>
        <fullName evidence="2">HTH domain-containing protein</fullName>
    </submittedName>
</protein>
<evidence type="ECO:0000259" key="1">
    <source>
        <dbReference type="Pfam" id="PF04326"/>
    </source>
</evidence>
<dbReference type="Proteomes" id="UP000297635">
    <property type="component" value="Unassembled WGS sequence"/>
</dbReference>
<dbReference type="PANTHER" id="PTHR30595">
    <property type="entry name" value="GLPR-RELATED TRANSCRIPTIONAL REPRESSOR"/>
    <property type="match status" value="1"/>
</dbReference>
<dbReference type="Pfam" id="PF04326">
    <property type="entry name" value="SLFN_AlbA_2"/>
    <property type="match status" value="1"/>
</dbReference>
<dbReference type="InterPro" id="IPR038475">
    <property type="entry name" value="RecG_C_sf"/>
</dbReference>
<dbReference type="InterPro" id="IPR036388">
    <property type="entry name" value="WH-like_DNA-bd_sf"/>
</dbReference>
<comment type="caution">
    <text evidence="2">The sequence shown here is derived from an EMBL/GenBank/DDBJ whole genome shotgun (WGS) entry which is preliminary data.</text>
</comment>
<dbReference type="RefSeq" id="WP_135471715.1">
    <property type="nucleotide sequence ID" value="NZ_SJSA01000001.1"/>
</dbReference>
<evidence type="ECO:0000313" key="3">
    <source>
        <dbReference type="Proteomes" id="UP000297635"/>
    </source>
</evidence>
<dbReference type="InterPro" id="IPR038461">
    <property type="entry name" value="Schlafen_AlbA_2_dom_sf"/>
</dbReference>
<gene>
    <name evidence="2" type="ORF">EZ315_08725</name>
</gene>
<sequence length="502" mass="57327">MALPINIEELLKKRRVESSRIEFKSGWNPERIYRSIGAFANDFDNIGGGYILVGVEEENGMAKRPVKGLEPEQLDRIQREMQGYNNLIEPFYLPRPSVEEIDGRNILVIWVPGGEHRPYAVPENVTAKTKVARYYIRNGSTTIEAKGDVLEELRDMANRTPFDERGNPDIKLSDISPWLVRDYLRTVDSRLDEKLETDGSGEALMDVLEQMDLLTGPTEHRIFRNVAAMMFCEKPEKFFPYSRIEIVVFEKSRIETPDRFTEIGPISGSVPRMVKETMRIFKSLVIKEQVRKIPTQSEALRAFNYPEEALEEAVVNSLYHRSWQEREPVEITIEEDGISILNFPGPDRSIPDEAIREGRILKSRRYRNKRLGEFLKELDLTEGRSTGIPTIQRALAVNGSPSATIETAPERLFCIIHIPVHPAFRGEKTVDVPKNVLLNVPKKLTERQSHIIEIIKENPRITRAEIAAILEVTVKTVGRELSSLSDLVQYVGSKKGGHWEIL</sequence>
<dbReference type="PANTHER" id="PTHR30595:SF6">
    <property type="entry name" value="SCHLAFEN ALBA-2 DOMAIN-CONTAINING PROTEIN"/>
    <property type="match status" value="1"/>
</dbReference>
<dbReference type="Gene3D" id="1.10.10.10">
    <property type="entry name" value="Winged helix-like DNA-binding domain superfamily/Winged helix DNA-binding domain"/>
    <property type="match status" value="1"/>
</dbReference>
<feature type="domain" description="Schlafen AlbA-2" evidence="1">
    <location>
        <begin position="17"/>
        <end position="145"/>
    </location>
</feature>
<dbReference type="AlphaFoldDB" id="A0A4Z0V629"/>
<keyword evidence="3" id="KW-1185">Reference proteome</keyword>
<dbReference type="Gene3D" id="3.30.950.30">
    <property type="entry name" value="Schlafen, AAA domain"/>
    <property type="match status" value="1"/>
</dbReference>
<accession>A0A4Z0V629</accession>
<proteinExistence type="predicted"/>
<organism evidence="2 3">
    <name type="scientific">Duncaniella freteri</name>
    <dbReference type="NCBI Taxonomy" id="2530391"/>
    <lineage>
        <taxon>Bacteria</taxon>
        <taxon>Pseudomonadati</taxon>
        <taxon>Bacteroidota</taxon>
        <taxon>Bacteroidia</taxon>
        <taxon>Bacteroidales</taxon>
        <taxon>Muribaculaceae</taxon>
        <taxon>Duncaniella</taxon>
    </lineage>
</organism>
<dbReference type="EMBL" id="SJSA01000001">
    <property type="protein sequence ID" value="TGG40739.1"/>
    <property type="molecule type" value="Genomic_DNA"/>
</dbReference>
<evidence type="ECO:0000313" key="2">
    <source>
        <dbReference type="EMBL" id="TGG40739.1"/>
    </source>
</evidence>
<reference evidence="2 3" key="1">
    <citation type="submission" date="2019-02" db="EMBL/GenBank/DDBJ databases">
        <title>Isolation and identification of novel species under the genus Muribaculum.</title>
        <authorList>
            <person name="Miyake S."/>
            <person name="Ding Y."/>
            <person name="Low A."/>
            <person name="Soh M."/>
            <person name="Seedorf H."/>
        </authorList>
    </citation>
    <scope>NUCLEOTIDE SEQUENCE [LARGE SCALE GENOMIC DNA]</scope>
    <source>
        <strain evidence="2 3">TLL-A3</strain>
    </source>
</reference>